<sequence>MRKKILISLSVCLGVLLLLVLGRLFLLPDKYLRQVYLVPRDAIFILETDEPVESWKTFSNSEMWQFMKGYPPFAEIAASAGSLDTVLQENRRLFDLIGSRNLMISAHITRPGDYDFLFLADLQNISKTGSLKNQLDKLYGALDYRVTTRRYENTEIKELYDPAQRETLYLAFVRNHLVCSYTGLLVEAAIREVREPQLGRDLNFIDIMQQVPGRGLCKLYLNYRYVDNYLELYMGGENQAVNDICSSLFYSGLNIGFDKNDLVLEGVSNYADTLDAYLVTLMRSGAHKMDAPGVLSQRTAFYLGLGFNDVDDFYANLELTLKQDEASWQSFREGVSMIERRLKINVKENLLSWMDGEIVFAQNEPGRLGRQQEFVVAIKAKDIDDAREHLDLVKEQVRKNTPLKFETINYQGYAINYLELSGFFRLFFGKMFERLEKPYYTIVDDYVLFSNSTETLLNLVEDHRQELTLSADKDFREFEKNFGNRSTVFAYFNSLKAFPLLKTFASGETWSSLQTHRKYVEAIRHVGLQLTAEDAPLFETRLRLDFENEPLSEEEIPYQAGSDTLDNLERFYVEKLQKNVYREFYENGSLRSEVETSKGLKDGRYKEYYPGGELKIFGRYKNNLRTGRWRYYDDEGKFIRKERYSEGVRME</sequence>
<keyword evidence="2" id="KW-1185">Reference proteome</keyword>
<organism evidence="1 2">
    <name type="scientific">Anseongella ginsenosidimutans</name>
    <dbReference type="NCBI Taxonomy" id="496056"/>
    <lineage>
        <taxon>Bacteria</taxon>
        <taxon>Pseudomonadati</taxon>
        <taxon>Bacteroidota</taxon>
        <taxon>Sphingobacteriia</taxon>
        <taxon>Sphingobacteriales</taxon>
        <taxon>Sphingobacteriaceae</taxon>
        <taxon>Anseongella</taxon>
    </lineage>
</organism>
<dbReference type="EMBL" id="SMAD01000002">
    <property type="protein sequence ID" value="TCS88977.1"/>
    <property type="molecule type" value="Genomic_DNA"/>
</dbReference>
<evidence type="ECO:0000313" key="1">
    <source>
        <dbReference type="EMBL" id="TCS88977.1"/>
    </source>
</evidence>
<name>A0A4R3KUA9_9SPHI</name>
<evidence type="ECO:0000313" key="2">
    <source>
        <dbReference type="Proteomes" id="UP000295807"/>
    </source>
</evidence>
<comment type="caution">
    <text evidence="1">The sequence shown here is derived from an EMBL/GenBank/DDBJ whole genome shotgun (WGS) entry which is preliminary data.</text>
</comment>
<dbReference type="Gene3D" id="3.90.930.1">
    <property type="match status" value="1"/>
</dbReference>
<gene>
    <name evidence="1" type="ORF">EDD80_102168</name>
</gene>
<protein>
    <submittedName>
        <fullName evidence="1">Uncharacterized protein DUF3352</fullName>
    </submittedName>
</protein>
<dbReference type="SUPFAM" id="SSF82185">
    <property type="entry name" value="Histone H3 K4-specific methyltransferase SET7/9 N-terminal domain"/>
    <property type="match status" value="1"/>
</dbReference>
<dbReference type="OrthoDB" id="1093345at2"/>
<dbReference type="RefSeq" id="WP_132128082.1">
    <property type="nucleotide sequence ID" value="NZ_CP042432.1"/>
</dbReference>
<accession>A0A4R3KUA9</accession>
<dbReference type="Proteomes" id="UP000295807">
    <property type="component" value="Unassembled WGS sequence"/>
</dbReference>
<dbReference type="Pfam" id="PF11832">
    <property type="entry name" value="DUF3352"/>
    <property type="match status" value="2"/>
</dbReference>
<proteinExistence type="predicted"/>
<dbReference type="InterPro" id="IPR021787">
    <property type="entry name" value="DUF3352"/>
</dbReference>
<dbReference type="AlphaFoldDB" id="A0A4R3KUA9"/>
<reference evidence="1 2" key="1">
    <citation type="submission" date="2019-03" db="EMBL/GenBank/DDBJ databases">
        <title>Genomic Encyclopedia of Type Strains, Phase IV (KMG-IV): sequencing the most valuable type-strain genomes for metagenomic binning, comparative biology and taxonomic classification.</title>
        <authorList>
            <person name="Goeker M."/>
        </authorList>
    </citation>
    <scope>NUCLEOTIDE SEQUENCE [LARGE SCALE GENOMIC DNA]</scope>
    <source>
        <strain evidence="1 2">DSM 21100</strain>
    </source>
</reference>